<keyword evidence="1" id="KW-1133">Transmembrane helix</keyword>
<keyword evidence="1" id="KW-0472">Membrane</keyword>
<evidence type="ECO:0000256" key="1">
    <source>
        <dbReference type="SAM" id="Phobius"/>
    </source>
</evidence>
<dbReference type="CDD" id="cd01833">
    <property type="entry name" value="XynB_like"/>
    <property type="match status" value="1"/>
</dbReference>
<dbReference type="Gene3D" id="3.40.50.1110">
    <property type="entry name" value="SGNH hydrolase"/>
    <property type="match status" value="1"/>
</dbReference>
<evidence type="ECO:0000259" key="2">
    <source>
        <dbReference type="Pfam" id="PF13472"/>
    </source>
</evidence>
<protein>
    <recommendedName>
        <fullName evidence="2">SGNH hydrolase-type esterase domain-containing protein</fullName>
    </recommendedName>
</protein>
<dbReference type="Proteomes" id="UP001296104">
    <property type="component" value="Unassembled WGS sequence"/>
</dbReference>
<name>A0AAI8Z354_9PEZI</name>
<sequence length="273" mass="29639">MWTTAIPLRRCAPYAAVAFFTIFVLAAVRFNVLDSARDLGGAVAKAKGAEPCTVSPRMPLRIMPLGDSITFGMGSAWGNGYRAFLYDYLMASCGQREVTFIGSQHSGPMSNGETEGYPGYSIASIANKTQPALSDSLDRKPNVVLLHAGTNDFAPFPHDDEPNGEAPERLEWLIDYILQKIPETTLIVAQIISCPLEGFRDWIPIFNAAIPHIVEKKVASGFKVLVADMSQIGIDGSGDLVDDLHPGDHGYEKMAKLWHQALETASEAGLITQ</sequence>
<proteinExistence type="predicted"/>
<dbReference type="EMBL" id="CAVMBE010000053">
    <property type="protein sequence ID" value="CAK4031800.1"/>
    <property type="molecule type" value="Genomic_DNA"/>
</dbReference>
<feature type="transmembrane region" description="Helical" evidence="1">
    <location>
        <begin position="12"/>
        <end position="32"/>
    </location>
</feature>
<evidence type="ECO:0000313" key="3">
    <source>
        <dbReference type="EMBL" id="CAK4031800.1"/>
    </source>
</evidence>
<dbReference type="PANTHER" id="PTHR30383:SF5">
    <property type="entry name" value="SGNH HYDROLASE-TYPE ESTERASE DOMAIN-CONTAINING PROTEIN"/>
    <property type="match status" value="1"/>
</dbReference>
<dbReference type="InterPro" id="IPR051532">
    <property type="entry name" value="Ester_Hydrolysis_Enzymes"/>
</dbReference>
<accession>A0AAI8Z354</accession>
<dbReference type="Pfam" id="PF13472">
    <property type="entry name" value="Lipase_GDSL_2"/>
    <property type="match status" value="1"/>
</dbReference>
<keyword evidence="4" id="KW-1185">Reference proteome</keyword>
<dbReference type="AlphaFoldDB" id="A0AAI8Z354"/>
<comment type="caution">
    <text evidence="3">The sequence shown here is derived from an EMBL/GenBank/DDBJ whole genome shotgun (WGS) entry which is preliminary data.</text>
</comment>
<organism evidence="3 4">
    <name type="scientific">Lecanosticta acicola</name>
    <dbReference type="NCBI Taxonomy" id="111012"/>
    <lineage>
        <taxon>Eukaryota</taxon>
        <taxon>Fungi</taxon>
        <taxon>Dikarya</taxon>
        <taxon>Ascomycota</taxon>
        <taxon>Pezizomycotina</taxon>
        <taxon>Dothideomycetes</taxon>
        <taxon>Dothideomycetidae</taxon>
        <taxon>Mycosphaerellales</taxon>
        <taxon>Mycosphaerellaceae</taxon>
        <taxon>Lecanosticta</taxon>
    </lineage>
</organism>
<feature type="domain" description="SGNH hydrolase-type esterase" evidence="2">
    <location>
        <begin position="65"/>
        <end position="252"/>
    </location>
</feature>
<dbReference type="PANTHER" id="PTHR30383">
    <property type="entry name" value="THIOESTERASE 1/PROTEASE 1/LYSOPHOSPHOLIPASE L1"/>
    <property type="match status" value="1"/>
</dbReference>
<reference evidence="3" key="1">
    <citation type="submission" date="2023-11" db="EMBL/GenBank/DDBJ databases">
        <authorList>
            <person name="Alioto T."/>
            <person name="Alioto T."/>
            <person name="Gomez Garrido J."/>
        </authorList>
    </citation>
    <scope>NUCLEOTIDE SEQUENCE</scope>
</reference>
<evidence type="ECO:0000313" key="4">
    <source>
        <dbReference type="Proteomes" id="UP001296104"/>
    </source>
</evidence>
<gene>
    <name evidence="3" type="ORF">LECACI_7A006958</name>
</gene>
<dbReference type="GO" id="GO:0004622">
    <property type="term" value="F:phosphatidylcholine lysophospholipase activity"/>
    <property type="evidence" value="ECO:0007669"/>
    <property type="project" value="TreeGrafter"/>
</dbReference>
<dbReference type="SUPFAM" id="SSF52266">
    <property type="entry name" value="SGNH hydrolase"/>
    <property type="match status" value="1"/>
</dbReference>
<dbReference type="InterPro" id="IPR036514">
    <property type="entry name" value="SGNH_hydro_sf"/>
</dbReference>
<dbReference type="InterPro" id="IPR013830">
    <property type="entry name" value="SGNH_hydro"/>
</dbReference>
<keyword evidence="1" id="KW-0812">Transmembrane</keyword>